<feature type="region of interest" description="Disordered" evidence="1">
    <location>
        <begin position="70"/>
        <end position="115"/>
    </location>
</feature>
<feature type="region of interest" description="Disordered" evidence="1">
    <location>
        <begin position="194"/>
        <end position="265"/>
    </location>
</feature>
<proteinExistence type="predicted"/>
<sequence length="476" mass="51247">MKADKNHPTAPSWKLEPNLSEHSDPASPLSLDFTTDNFHTATTDLPSLHISAVPINTSTSRPTLHSTTLAMSSPLRPSAAANPGGGHLYNLASPPPPSSDLHIRTPPETPPAQAGSSFILKKNASQPASLPDLTIRCHAPPQRLSILRQGGTASVLDLASLVRSARDRAHESAESIASPPLYNYYAATSSFDLPPPRASLGDLTDDRRSLRSLSREPTSPLARQSFGQAQQTPSRRLIPHLDGVPENSLPPDSGQARPSQKPAARPFFGLFSSSSVHLPSVEKRNSIEVTASQTRQHAVEPQLSSIPLCHAGANPALLRTIDLSEELQVTAMSSCLPMSTDRRRSLSKTRTPQRRKSQSGSLHGFWALGSHENVSECFTDASLHSHPPPQIRPRLRSFSGLTSSDPSPPAPALVRVSACCPSPFLYTCPVTLPHARHPAAVLQTRVFMSSSKGPQLSASMFLLDTHLLLPQPSERH</sequence>
<evidence type="ECO:0000313" key="3">
    <source>
        <dbReference type="Proteomes" id="UP000235392"/>
    </source>
</evidence>
<dbReference type="Proteomes" id="UP000235392">
    <property type="component" value="Unassembled WGS sequence"/>
</dbReference>
<accession>A0A2N5U6W9</accession>
<evidence type="ECO:0000313" key="2">
    <source>
        <dbReference type="EMBL" id="PLW33475.1"/>
    </source>
</evidence>
<protein>
    <submittedName>
        <fullName evidence="2">Uncharacterized protein</fullName>
    </submittedName>
</protein>
<organism evidence="2 3">
    <name type="scientific">Puccinia coronata f. sp. avenae</name>
    <dbReference type="NCBI Taxonomy" id="200324"/>
    <lineage>
        <taxon>Eukaryota</taxon>
        <taxon>Fungi</taxon>
        <taxon>Dikarya</taxon>
        <taxon>Basidiomycota</taxon>
        <taxon>Pucciniomycotina</taxon>
        <taxon>Pucciniomycetes</taxon>
        <taxon>Pucciniales</taxon>
        <taxon>Pucciniaceae</taxon>
        <taxon>Puccinia</taxon>
    </lineage>
</organism>
<gene>
    <name evidence="2" type="ORF">PCASD_14411</name>
</gene>
<reference evidence="2 3" key="1">
    <citation type="submission" date="2017-11" db="EMBL/GenBank/DDBJ databases">
        <title>De novo assembly and phasing of dikaryotic genomes from two isolates of Puccinia coronata f. sp. avenae, the causal agent of oat crown rust.</title>
        <authorList>
            <person name="Miller M.E."/>
            <person name="Zhang Y."/>
            <person name="Omidvar V."/>
            <person name="Sperschneider J."/>
            <person name="Schwessinger B."/>
            <person name="Raley C."/>
            <person name="Palmer J.M."/>
            <person name="Garnica D."/>
            <person name="Upadhyaya N."/>
            <person name="Rathjen J."/>
            <person name="Taylor J.M."/>
            <person name="Park R.F."/>
            <person name="Dodds P.N."/>
            <person name="Hirsch C.D."/>
            <person name="Kianian S.F."/>
            <person name="Figueroa M."/>
        </authorList>
    </citation>
    <scope>NUCLEOTIDE SEQUENCE [LARGE SCALE GENOMIC DNA]</scope>
    <source>
        <strain evidence="2">12SD80</strain>
    </source>
</reference>
<dbReference type="EMBL" id="PGCI01000219">
    <property type="protein sequence ID" value="PLW33475.1"/>
    <property type="molecule type" value="Genomic_DNA"/>
</dbReference>
<feature type="region of interest" description="Disordered" evidence="1">
    <location>
        <begin position="339"/>
        <end position="361"/>
    </location>
</feature>
<name>A0A2N5U6W9_9BASI</name>
<evidence type="ECO:0000256" key="1">
    <source>
        <dbReference type="SAM" id="MobiDB-lite"/>
    </source>
</evidence>
<comment type="caution">
    <text evidence="2">The sequence shown here is derived from an EMBL/GenBank/DDBJ whole genome shotgun (WGS) entry which is preliminary data.</text>
</comment>
<feature type="compositionally biased region" description="Basic residues" evidence="1">
    <location>
        <begin position="345"/>
        <end position="357"/>
    </location>
</feature>
<feature type="region of interest" description="Disordered" evidence="1">
    <location>
        <begin position="1"/>
        <end position="31"/>
    </location>
</feature>
<dbReference type="AlphaFoldDB" id="A0A2N5U6W9"/>
<feature type="compositionally biased region" description="Polar residues" evidence="1">
    <location>
        <begin position="221"/>
        <end position="234"/>
    </location>
</feature>